<keyword evidence="4 6" id="KW-0274">FAD</keyword>
<dbReference type="Pfam" id="PF00441">
    <property type="entry name" value="Acyl-CoA_dh_1"/>
    <property type="match status" value="1"/>
</dbReference>
<dbReference type="InterPro" id="IPR013786">
    <property type="entry name" value="AcylCoA_DH/ox_N"/>
</dbReference>
<keyword evidence="11" id="KW-1185">Reference proteome</keyword>
<dbReference type="GO" id="GO:0033539">
    <property type="term" value="P:fatty acid beta-oxidation using acyl-CoA dehydrogenase"/>
    <property type="evidence" value="ECO:0007669"/>
    <property type="project" value="TreeGrafter"/>
</dbReference>
<comment type="cofactor">
    <cofactor evidence="1 6">
        <name>FAD</name>
        <dbReference type="ChEBI" id="CHEBI:57692"/>
    </cofactor>
</comment>
<organism evidence="10 11">
    <name type="scientific">Dimorphilus gyrociliatus</name>
    <dbReference type="NCBI Taxonomy" id="2664684"/>
    <lineage>
        <taxon>Eukaryota</taxon>
        <taxon>Metazoa</taxon>
        <taxon>Spiralia</taxon>
        <taxon>Lophotrochozoa</taxon>
        <taxon>Annelida</taxon>
        <taxon>Polychaeta</taxon>
        <taxon>Polychaeta incertae sedis</taxon>
        <taxon>Dinophilidae</taxon>
        <taxon>Dimorphilus</taxon>
    </lineage>
</organism>
<dbReference type="InterPro" id="IPR009075">
    <property type="entry name" value="AcylCo_DH/oxidase_C"/>
</dbReference>
<dbReference type="InterPro" id="IPR006091">
    <property type="entry name" value="Acyl-CoA_Oxase/DH_mid-dom"/>
</dbReference>
<keyword evidence="3 6" id="KW-0285">Flavoprotein</keyword>
<dbReference type="InterPro" id="IPR009100">
    <property type="entry name" value="AcylCoA_DH/oxidase_NM_dom_sf"/>
</dbReference>
<dbReference type="Gene3D" id="1.20.140.10">
    <property type="entry name" value="Butyryl-CoA Dehydrogenase, subunit A, domain 3"/>
    <property type="match status" value="1"/>
</dbReference>
<evidence type="ECO:0000256" key="5">
    <source>
        <dbReference type="ARBA" id="ARBA00023002"/>
    </source>
</evidence>
<dbReference type="InterPro" id="IPR046373">
    <property type="entry name" value="Acyl-CoA_Oxase/DH_mid-dom_sf"/>
</dbReference>
<dbReference type="Gene3D" id="1.10.540.10">
    <property type="entry name" value="Acyl-CoA dehydrogenase/oxidase, N-terminal domain"/>
    <property type="match status" value="1"/>
</dbReference>
<dbReference type="Pfam" id="PF02771">
    <property type="entry name" value="Acyl-CoA_dh_N"/>
    <property type="match status" value="1"/>
</dbReference>
<accession>A0A7I8VX41</accession>
<dbReference type="GO" id="GO:0004466">
    <property type="term" value="F:long-chain fatty acyl-CoA dehydrogenase activity"/>
    <property type="evidence" value="ECO:0007669"/>
    <property type="project" value="TreeGrafter"/>
</dbReference>
<name>A0A7I8VX41_9ANNE</name>
<dbReference type="InterPro" id="IPR036250">
    <property type="entry name" value="AcylCo_DH-like_C"/>
</dbReference>
<dbReference type="FunFam" id="2.40.110.10:FF:000002">
    <property type="entry name" value="Acyl-CoA dehydrogenase fadE12"/>
    <property type="match status" value="1"/>
</dbReference>
<feature type="domain" description="Acyl-CoA dehydrogenase/oxidase C-terminal" evidence="7">
    <location>
        <begin position="296"/>
        <end position="444"/>
    </location>
</feature>
<evidence type="ECO:0000256" key="3">
    <source>
        <dbReference type="ARBA" id="ARBA00022630"/>
    </source>
</evidence>
<feature type="domain" description="Acyl-CoA oxidase/dehydrogenase middle" evidence="8">
    <location>
        <begin position="187"/>
        <end position="284"/>
    </location>
</feature>
<protein>
    <submittedName>
        <fullName evidence="10">DgyrCDS8646</fullName>
    </submittedName>
</protein>
<feature type="domain" description="Acyl-CoA dehydrogenase/oxidase N-terminal" evidence="9">
    <location>
        <begin position="71"/>
        <end position="182"/>
    </location>
</feature>
<dbReference type="InterPro" id="IPR006089">
    <property type="entry name" value="Acyl-CoA_DH_CS"/>
</dbReference>
<evidence type="ECO:0000259" key="8">
    <source>
        <dbReference type="Pfam" id="PF02770"/>
    </source>
</evidence>
<evidence type="ECO:0000256" key="4">
    <source>
        <dbReference type="ARBA" id="ARBA00022827"/>
    </source>
</evidence>
<dbReference type="PROSITE" id="PS00073">
    <property type="entry name" value="ACYL_COA_DH_2"/>
    <property type="match status" value="1"/>
</dbReference>
<proteinExistence type="inferred from homology"/>
<dbReference type="Gene3D" id="2.40.110.10">
    <property type="entry name" value="Butyryl-CoA Dehydrogenase, subunit A, domain 2"/>
    <property type="match status" value="1"/>
</dbReference>
<dbReference type="PANTHER" id="PTHR48083:SF20">
    <property type="entry name" value="LONG-CHAIN SPECIFIC ACYL-COA DEHYDROGENASE, MITOCHONDRIAL"/>
    <property type="match status" value="1"/>
</dbReference>
<dbReference type="PANTHER" id="PTHR48083">
    <property type="entry name" value="MEDIUM-CHAIN SPECIFIC ACYL-COA DEHYDROGENASE, MITOCHONDRIAL-RELATED"/>
    <property type="match status" value="1"/>
</dbReference>
<dbReference type="GO" id="GO:0042758">
    <property type="term" value="P:long-chain fatty acid catabolic process"/>
    <property type="evidence" value="ECO:0007669"/>
    <property type="project" value="TreeGrafter"/>
</dbReference>
<reference evidence="10 11" key="1">
    <citation type="submission" date="2020-08" db="EMBL/GenBank/DDBJ databases">
        <authorList>
            <person name="Hejnol A."/>
        </authorList>
    </citation>
    <scope>NUCLEOTIDE SEQUENCE [LARGE SCALE GENOMIC DNA]</scope>
</reference>
<dbReference type="AlphaFoldDB" id="A0A7I8VX41"/>
<evidence type="ECO:0000256" key="2">
    <source>
        <dbReference type="ARBA" id="ARBA00009347"/>
    </source>
</evidence>
<gene>
    <name evidence="10" type="ORF">DGYR_LOCUS8216</name>
</gene>
<dbReference type="InterPro" id="IPR037069">
    <property type="entry name" value="AcylCoA_DH/ox_N_sf"/>
</dbReference>
<dbReference type="OrthoDB" id="9988775at2759"/>
<dbReference type="SUPFAM" id="SSF47203">
    <property type="entry name" value="Acyl-CoA dehydrogenase C-terminal domain-like"/>
    <property type="match status" value="1"/>
</dbReference>
<comment type="similarity">
    <text evidence="2 6">Belongs to the acyl-CoA dehydrogenase family.</text>
</comment>
<evidence type="ECO:0000313" key="11">
    <source>
        <dbReference type="Proteomes" id="UP000549394"/>
    </source>
</evidence>
<dbReference type="SUPFAM" id="SSF56645">
    <property type="entry name" value="Acyl-CoA dehydrogenase NM domain-like"/>
    <property type="match status" value="1"/>
</dbReference>
<dbReference type="InterPro" id="IPR050741">
    <property type="entry name" value="Acyl-CoA_dehydrogenase"/>
</dbReference>
<dbReference type="FunFam" id="1.10.540.10:FF:000026">
    <property type="entry name" value="Acyl-CoA dehydrogenase medium chain"/>
    <property type="match status" value="1"/>
</dbReference>
<evidence type="ECO:0000256" key="6">
    <source>
        <dbReference type="RuleBase" id="RU362125"/>
    </source>
</evidence>
<evidence type="ECO:0000256" key="1">
    <source>
        <dbReference type="ARBA" id="ARBA00001974"/>
    </source>
</evidence>
<dbReference type="GO" id="GO:0050660">
    <property type="term" value="F:flavin adenine dinucleotide binding"/>
    <property type="evidence" value="ECO:0007669"/>
    <property type="project" value="InterPro"/>
</dbReference>
<dbReference type="Pfam" id="PF02770">
    <property type="entry name" value="Acyl-CoA_dh_M"/>
    <property type="match status" value="1"/>
</dbReference>
<dbReference type="FunFam" id="1.20.140.10:FF:000020">
    <property type="entry name" value="Long-chain specific acyl-CoA dehydrogenase, mitochondrial"/>
    <property type="match status" value="1"/>
</dbReference>
<dbReference type="GO" id="GO:0005739">
    <property type="term" value="C:mitochondrion"/>
    <property type="evidence" value="ECO:0007669"/>
    <property type="project" value="TreeGrafter"/>
</dbReference>
<comment type="caution">
    <text evidence="10">The sequence shown here is derived from an EMBL/GenBank/DDBJ whole genome shotgun (WGS) entry which is preliminary data.</text>
</comment>
<dbReference type="GO" id="GO:0019254">
    <property type="term" value="P:carnitine metabolic process, CoA-linked"/>
    <property type="evidence" value="ECO:0007669"/>
    <property type="project" value="TreeGrafter"/>
</dbReference>
<sequence length="447" mass="50418">MTPSTVVNMARNSVRFFRHIPKLNYNFKPISSISSRNTETQNVKTEQQEVRRLEPCQADSMLDMGTRRIYSEEHDIFRRQVRRFIQENVIPYHEEWEKQGHISREVWEEAGRQGFHGVNIPSEHGGWGGDFLASGIVMEEVGFANVSGLSGFTLHSDIVMPYLSRYGSKEQIDKYMPSMVAGTCIGAIAMTEPTAGSDIQGIKSRAVKDGDGWILNGSKVFITNGYMCDLCIVVAVTDTSAKNASSGISLFLVDASMPGFTKGKPLKKVGTHAQDTAELFFEDVKLPADSLLGKENHGFYYLMNDLPRERLMIIIYAQAHAEFMFEETRKYVKQRKAFGKNLSNLSTIQHKLAEMKSEIAVGRAFTDNCIELYHHNQLDSSTASIGKYWVSEMQNRIATQCLQLHGGWGYMMEYPIARAFVDARVQTIYGGANEIMKELISRKIIKN</sequence>
<dbReference type="Proteomes" id="UP000549394">
    <property type="component" value="Unassembled WGS sequence"/>
</dbReference>
<keyword evidence="5 6" id="KW-0560">Oxidoreductase</keyword>
<evidence type="ECO:0000259" key="9">
    <source>
        <dbReference type="Pfam" id="PF02771"/>
    </source>
</evidence>
<dbReference type="PROSITE" id="PS00072">
    <property type="entry name" value="ACYL_COA_DH_1"/>
    <property type="match status" value="1"/>
</dbReference>
<evidence type="ECO:0000313" key="10">
    <source>
        <dbReference type="EMBL" id="CAD5120064.1"/>
    </source>
</evidence>
<dbReference type="EMBL" id="CAJFCJ010000012">
    <property type="protein sequence ID" value="CAD5120064.1"/>
    <property type="molecule type" value="Genomic_DNA"/>
</dbReference>
<evidence type="ECO:0000259" key="7">
    <source>
        <dbReference type="Pfam" id="PF00441"/>
    </source>
</evidence>